<dbReference type="RefSeq" id="WP_163719668.1">
    <property type="nucleotide sequence ID" value="NZ_AP022574.1"/>
</dbReference>
<dbReference type="PANTHER" id="PTHR43798">
    <property type="entry name" value="MONOACYLGLYCEROL LIPASE"/>
    <property type="match status" value="1"/>
</dbReference>
<protein>
    <submittedName>
        <fullName evidence="2">Putative hydrolase, alpha/beta fold family protein</fullName>
    </submittedName>
</protein>
<dbReference type="GO" id="GO:0016787">
    <property type="term" value="F:hydrolase activity"/>
    <property type="evidence" value="ECO:0007669"/>
    <property type="project" value="UniProtKB-KW"/>
</dbReference>
<name>A0A7I7M330_9MYCO</name>
<accession>A0A7I7M330</accession>
<dbReference type="PANTHER" id="PTHR43798:SF33">
    <property type="entry name" value="HYDROLASE, PUTATIVE (AFU_ORTHOLOGUE AFUA_2G14860)-RELATED"/>
    <property type="match status" value="1"/>
</dbReference>
<dbReference type="Proteomes" id="UP000466514">
    <property type="component" value="Chromosome"/>
</dbReference>
<proteinExistence type="predicted"/>
<organism evidence="2 3">
    <name type="scientific">Mycolicibacterium psychrotolerans</name>
    <dbReference type="NCBI Taxonomy" id="216929"/>
    <lineage>
        <taxon>Bacteria</taxon>
        <taxon>Bacillati</taxon>
        <taxon>Actinomycetota</taxon>
        <taxon>Actinomycetes</taxon>
        <taxon>Mycobacteriales</taxon>
        <taxon>Mycobacteriaceae</taxon>
        <taxon>Mycolicibacterium</taxon>
    </lineage>
</organism>
<dbReference type="Pfam" id="PF00561">
    <property type="entry name" value="Abhydrolase_1"/>
    <property type="match status" value="1"/>
</dbReference>
<dbReference type="GO" id="GO:0016020">
    <property type="term" value="C:membrane"/>
    <property type="evidence" value="ECO:0007669"/>
    <property type="project" value="TreeGrafter"/>
</dbReference>
<keyword evidence="3" id="KW-1185">Reference proteome</keyword>
<dbReference type="KEGG" id="mpsc:MPSYJ_00360"/>
<dbReference type="PRINTS" id="PR00111">
    <property type="entry name" value="ABHYDROLASE"/>
</dbReference>
<dbReference type="Gene3D" id="3.40.50.1820">
    <property type="entry name" value="alpha/beta hydrolase"/>
    <property type="match status" value="1"/>
</dbReference>
<keyword evidence="2" id="KW-0378">Hydrolase</keyword>
<dbReference type="InterPro" id="IPR000073">
    <property type="entry name" value="AB_hydrolase_1"/>
</dbReference>
<dbReference type="EMBL" id="AP022574">
    <property type="protein sequence ID" value="BBX66575.1"/>
    <property type="molecule type" value="Genomic_DNA"/>
</dbReference>
<feature type="domain" description="AB hydrolase-1" evidence="1">
    <location>
        <begin position="27"/>
        <end position="270"/>
    </location>
</feature>
<gene>
    <name evidence="2" type="ORF">MPSYJ_00360</name>
</gene>
<dbReference type="SUPFAM" id="SSF53474">
    <property type="entry name" value="alpha/beta-Hydrolases"/>
    <property type="match status" value="1"/>
</dbReference>
<reference evidence="2 3" key="1">
    <citation type="journal article" date="2019" name="Emerg. Microbes Infect.">
        <title>Comprehensive subspecies identification of 175 nontuberculous mycobacteria species based on 7547 genomic profiles.</title>
        <authorList>
            <person name="Matsumoto Y."/>
            <person name="Kinjo T."/>
            <person name="Motooka D."/>
            <person name="Nabeya D."/>
            <person name="Jung N."/>
            <person name="Uechi K."/>
            <person name="Horii T."/>
            <person name="Iida T."/>
            <person name="Fujita J."/>
            <person name="Nakamura S."/>
        </authorList>
    </citation>
    <scope>NUCLEOTIDE SEQUENCE [LARGE SCALE GENOMIC DNA]</scope>
    <source>
        <strain evidence="2 3">JCM 13323</strain>
    </source>
</reference>
<dbReference type="InterPro" id="IPR000639">
    <property type="entry name" value="Epox_hydrolase-like"/>
</dbReference>
<sequence>MRERIVLESLDFGGMSIAYEHTGRGEPVVMLHNGGSSHAIWDDVANRLADKYEIFALDLLGFGDSAKPGAGYTLDNYVAMLEAFVSSRGLEKVALVGNCMGCAISLAFTERHPDQVKALVLCNPLTESTFLSGWLGPFLWLRERMPAANRQVYRLLGKLKLTNGIGSVATRFQLGPRGRALGVNRRPELCGSYAATGQMESLLGVLDDLENYSVIDNLAPGPGFPPVCTIWGLKNKIVSPRAGRRLNSTLHPAREEWLADCSHLLMLERPDEVAAIIDEFLQAAARTPA</sequence>
<dbReference type="InterPro" id="IPR050266">
    <property type="entry name" value="AB_hydrolase_sf"/>
</dbReference>
<dbReference type="PRINTS" id="PR00412">
    <property type="entry name" value="EPOXHYDRLASE"/>
</dbReference>
<evidence type="ECO:0000313" key="2">
    <source>
        <dbReference type="EMBL" id="BBX66575.1"/>
    </source>
</evidence>
<evidence type="ECO:0000259" key="1">
    <source>
        <dbReference type="Pfam" id="PF00561"/>
    </source>
</evidence>
<dbReference type="InterPro" id="IPR029058">
    <property type="entry name" value="AB_hydrolase_fold"/>
</dbReference>
<dbReference type="AlphaFoldDB" id="A0A7I7M330"/>
<evidence type="ECO:0000313" key="3">
    <source>
        <dbReference type="Proteomes" id="UP000466514"/>
    </source>
</evidence>